<feature type="signal peptide" evidence="1">
    <location>
        <begin position="1"/>
        <end position="21"/>
    </location>
</feature>
<dbReference type="EMBL" id="UGTM01000002">
    <property type="protein sequence ID" value="SUB94357.1"/>
    <property type="molecule type" value="Genomic_DNA"/>
</dbReference>
<dbReference type="GO" id="GO:0016788">
    <property type="term" value="F:hydrolase activity, acting on ester bonds"/>
    <property type="evidence" value="ECO:0007669"/>
    <property type="project" value="UniProtKB-ARBA"/>
</dbReference>
<evidence type="ECO:0000313" key="2">
    <source>
        <dbReference type="EMBL" id="SUB94357.1"/>
    </source>
</evidence>
<proteinExistence type="predicted"/>
<dbReference type="Proteomes" id="UP000255469">
    <property type="component" value="Unassembled WGS sequence"/>
</dbReference>
<dbReference type="CDD" id="cd00229">
    <property type="entry name" value="SGNH_hydrolase"/>
    <property type="match status" value="1"/>
</dbReference>
<dbReference type="AlphaFoldDB" id="A0A379ED74"/>
<evidence type="ECO:0000313" key="3">
    <source>
        <dbReference type="Proteomes" id="UP000255469"/>
    </source>
</evidence>
<feature type="chain" id="PRO_5016871729" description="SGNH/GDSL hydrolase family protein" evidence="1">
    <location>
        <begin position="22"/>
        <end position="272"/>
    </location>
</feature>
<dbReference type="SUPFAM" id="SSF52266">
    <property type="entry name" value="SGNH hydrolase"/>
    <property type="match status" value="1"/>
</dbReference>
<keyword evidence="1" id="KW-0732">Signal</keyword>
<sequence>MKTVKYFIALLFILSVQKIWAQDAGSMTFPDFLPAAHPAETAVPDAMPVQSAPQQPLAEAEEMTMQPLPASSTRVAHVAESRNQVVLLVGDSMADGLGVRFNDYAVKNGFEFHSVVWYGSTTRDWAIASDLQYQIERVHPTYIIISLGTNDLGYKDYSRRETAIHTILSRIGNIPYVWVGPLPWHRVKDRTIVNVIRDCTGTGRFFDSSSVIASRADGVHPTRQGAALWVDKIVEWMGEPDKNANPIEMDRPDFTTRFSHDEKHGMGYHGRR</sequence>
<gene>
    <name evidence="2" type="ORF">NCTC13067_02226</name>
</gene>
<dbReference type="Gene3D" id="3.40.50.1110">
    <property type="entry name" value="SGNH hydrolase"/>
    <property type="match status" value="1"/>
</dbReference>
<reference evidence="2 3" key="1">
    <citation type="submission" date="2018-06" db="EMBL/GenBank/DDBJ databases">
        <authorList>
            <consortium name="Pathogen Informatics"/>
            <person name="Doyle S."/>
        </authorList>
    </citation>
    <scope>NUCLEOTIDE SEQUENCE [LARGE SCALE GENOMIC DNA]</scope>
    <source>
        <strain evidence="2 3">NCTC13067</strain>
    </source>
</reference>
<accession>A0A379ED74</accession>
<evidence type="ECO:0008006" key="4">
    <source>
        <dbReference type="Google" id="ProtNLM"/>
    </source>
</evidence>
<dbReference type="RefSeq" id="WP_025068240.1">
    <property type="nucleotide sequence ID" value="NZ_UGTM01000002.1"/>
</dbReference>
<evidence type="ECO:0000256" key="1">
    <source>
        <dbReference type="SAM" id="SignalP"/>
    </source>
</evidence>
<organism evidence="2 3">
    <name type="scientific">Prevotella denticola</name>
    <dbReference type="NCBI Taxonomy" id="28129"/>
    <lineage>
        <taxon>Bacteria</taxon>
        <taxon>Pseudomonadati</taxon>
        <taxon>Bacteroidota</taxon>
        <taxon>Bacteroidia</taxon>
        <taxon>Bacteroidales</taxon>
        <taxon>Prevotellaceae</taxon>
        <taxon>Prevotella</taxon>
    </lineage>
</organism>
<dbReference type="InterPro" id="IPR036514">
    <property type="entry name" value="SGNH_hydro_sf"/>
</dbReference>
<protein>
    <recommendedName>
        <fullName evidence="4">SGNH/GDSL hydrolase family protein</fullName>
    </recommendedName>
</protein>
<name>A0A379ED74_9BACT</name>